<dbReference type="PANTHER" id="PTHR40469:SF2">
    <property type="entry name" value="GALACTOSE-BINDING DOMAIN-LIKE SUPERFAMILY PROTEIN"/>
    <property type="match status" value="1"/>
</dbReference>
<organism evidence="2 3">
    <name type="scientific">Aporhodopirellula rubra</name>
    <dbReference type="NCBI Taxonomy" id="980271"/>
    <lineage>
        <taxon>Bacteria</taxon>
        <taxon>Pseudomonadati</taxon>
        <taxon>Planctomycetota</taxon>
        <taxon>Planctomycetia</taxon>
        <taxon>Pirellulales</taxon>
        <taxon>Pirellulaceae</taxon>
        <taxon>Aporhodopirellula</taxon>
    </lineage>
</organism>
<dbReference type="AlphaFoldDB" id="A0A7W5E3C0"/>
<gene>
    <name evidence="2" type="ORF">FHS27_005269</name>
</gene>
<dbReference type="Proteomes" id="UP000536179">
    <property type="component" value="Unassembled WGS sequence"/>
</dbReference>
<name>A0A7W5E3C0_9BACT</name>
<comment type="caution">
    <text evidence="2">The sequence shown here is derived from an EMBL/GenBank/DDBJ whole genome shotgun (WGS) entry which is preliminary data.</text>
</comment>
<dbReference type="EMBL" id="JACHXU010000023">
    <property type="protein sequence ID" value="MBB3209429.1"/>
    <property type="molecule type" value="Genomic_DNA"/>
</dbReference>
<evidence type="ECO:0000313" key="2">
    <source>
        <dbReference type="EMBL" id="MBB3209429.1"/>
    </source>
</evidence>
<dbReference type="InterPro" id="IPR029062">
    <property type="entry name" value="Class_I_gatase-like"/>
</dbReference>
<accession>A0A7W5E3C0</accession>
<dbReference type="InterPro" id="IPR029010">
    <property type="entry name" value="ThuA-like"/>
</dbReference>
<keyword evidence="3" id="KW-1185">Reference proteome</keyword>
<dbReference type="Gene3D" id="3.40.50.880">
    <property type="match status" value="1"/>
</dbReference>
<proteinExistence type="predicted"/>
<sequence length="326" mass="36596">MNRIAFFLIVVVLWMIPASLQQRTASAQEKLKVLIIDGQNNHAAWPKTTIMMKKYLEESGRFTVDVARTKYTWKGGKLLEQYPLEDGKTYEDLRQPKTDPDFEPNFAGYDVVLSNFGWKAAPWPQKTQDALEAYVAGGGGMVIIHAADNSFGSWEEFNEMIGLGGWDGRNEKSGPYVYLDGSEKLVRDTTPGSGGDHGPAHEYQIVVRVPDHPITKGMPRSWMHVKDELYQKLRGPAKNMTILATSFADPKYRGTGRHEPTIMTIEYGDGKIFHTPLGHDDKTMECVGFITLLLRGTEWAASGEVTLTDIPDDFPKAFDSSQRDFE</sequence>
<reference evidence="2 3" key="1">
    <citation type="submission" date="2020-08" db="EMBL/GenBank/DDBJ databases">
        <title>Genomic Encyclopedia of Type Strains, Phase III (KMG-III): the genomes of soil and plant-associated and newly described type strains.</title>
        <authorList>
            <person name="Whitman W."/>
        </authorList>
    </citation>
    <scope>NUCLEOTIDE SEQUENCE [LARGE SCALE GENOMIC DNA]</scope>
    <source>
        <strain evidence="2 3">CECT 8075</strain>
    </source>
</reference>
<evidence type="ECO:0000313" key="3">
    <source>
        <dbReference type="Proteomes" id="UP000536179"/>
    </source>
</evidence>
<evidence type="ECO:0000259" key="1">
    <source>
        <dbReference type="Pfam" id="PF06283"/>
    </source>
</evidence>
<dbReference type="SUPFAM" id="SSF52317">
    <property type="entry name" value="Class I glutamine amidotransferase-like"/>
    <property type="match status" value="1"/>
</dbReference>
<dbReference type="Pfam" id="PF06283">
    <property type="entry name" value="ThuA"/>
    <property type="match status" value="1"/>
</dbReference>
<protein>
    <recommendedName>
        <fullName evidence="1">ThuA-like domain-containing protein</fullName>
    </recommendedName>
</protein>
<dbReference type="RefSeq" id="WP_184308051.1">
    <property type="nucleotide sequence ID" value="NZ_JACHXU010000023.1"/>
</dbReference>
<dbReference type="PANTHER" id="PTHR40469">
    <property type="entry name" value="SECRETED GLYCOSYL HYDROLASE"/>
    <property type="match status" value="1"/>
</dbReference>
<feature type="domain" description="ThuA-like" evidence="1">
    <location>
        <begin position="104"/>
        <end position="300"/>
    </location>
</feature>